<dbReference type="RefSeq" id="WP_169457274.1">
    <property type="nucleotide sequence ID" value="NZ_CP051774.1"/>
</dbReference>
<dbReference type="Proteomes" id="UP000501812">
    <property type="component" value="Chromosome"/>
</dbReference>
<dbReference type="AlphaFoldDB" id="A0A858RP34"/>
<sequence>MKYGLICDGFDVPLLRVSFHPLKFSDWEKLGKYLSPFADLLSLLGFFVTLYAAWTIRRLSARFVFWGRVDDYKTGLDEVCTQLNDALAAKSFSSGLVAEILEPCRVTLKKLKNGPDEVAKMAKDVDGEVKWGLEDAAGRLSLDYTSKLLRHLRALGEEISHHLKERRITPI</sequence>
<keyword evidence="3" id="KW-1185">Reference proteome</keyword>
<protein>
    <submittedName>
        <fullName evidence="2">Uncharacterized protein</fullName>
    </submittedName>
</protein>
<proteinExistence type="predicted"/>
<keyword evidence="1" id="KW-0812">Transmembrane</keyword>
<evidence type="ECO:0000256" key="1">
    <source>
        <dbReference type="SAM" id="Phobius"/>
    </source>
</evidence>
<accession>A0A858RP34</accession>
<evidence type="ECO:0000313" key="3">
    <source>
        <dbReference type="Proteomes" id="UP000501812"/>
    </source>
</evidence>
<dbReference type="EMBL" id="CP051774">
    <property type="protein sequence ID" value="QJE98787.1"/>
    <property type="molecule type" value="Genomic_DNA"/>
</dbReference>
<keyword evidence="1" id="KW-1133">Transmembrane helix</keyword>
<feature type="transmembrane region" description="Helical" evidence="1">
    <location>
        <begin position="33"/>
        <end position="54"/>
    </location>
</feature>
<gene>
    <name evidence="2" type="ORF">HHL09_24400</name>
</gene>
<dbReference type="KEGG" id="luo:HHL09_24400"/>
<name>A0A858RP34_9BACT</name>
<keyword evidence="1" id="KW-0472">Membrane</keyword>
<organism evidence="2 3">
    <name type="scientific">Luteolibacter luteus</name>
    <dbReference type="NCBI Taxonomy" id="2728835"/>
    <lineage>
        <taxon>Bacteria</taxon>
        <taxon>Pseudomonadati</taxon>
        <taxon>Verrucomicrobiota</taxon>
        <taxon>Verrucomicrobiia</taxon>
        <taxon>Verrucomicrobiales</taxon>
        <taxon>Verrucomicrobiaceae</taxon>
        <taxon>Luteolibacter</taxon>
    </lineage>
</organism>
<evidence type="ECO:0000313" key="2">
    <source>
        <dbReference type="EMBL" id="QJE98787.1"/>
    </source>
</evidence>
<reference evidence="2 3" key="1">
    <citation type="submission" date="2020-04" db="EMBL/GenBank/DDBJ databases">
        <title>Luteolibacter sp. G-1-1-1 isolated from soil.</title>
        <authorList>
            <person name="Dahal R.H."/>
        </authorList>
    </citation>
    <scope>NUCLEOTIDE SEQUENCE [LARGE SCALE GENOMIC DNA]</scope>
    <source>
        <strain evidence="2 3">G-1-1-1</strain>
    </source>
</reference>